<evidence type="ECO:0000313" key="5">
    <source>
        <dbReference type="EMBL" id="PIE32968.1"/>
    </source>
</evidence>
<dbReference type="CDD" id="cd01129">
    <property type="entry name" value="PulE-GspE-like"/>
    <property type="match status" value="1"/>
</dbReference>
<dbReference type="Gene3D" id="3.30.450.90">
    <property type="match status" value="1"/>
</dbReference>
<dbReference type="Gene3D" id="3.30.300.160">
    <property type="entry name" value="Type II secretion system, protein E, N-terminal domain"/>
    <property type="match status" value="1"/>
</dbReference>
<evidence type="ECO:0000256" key="3">
    <source>
        <dbReference type="ARBA" id="ARBA00022840"/>
    </source>
</evidence>
<dbReference type="InterPro" id="IPR007831">
    <property type="entry name" value="T2SS_GspE_N"/>
</dbReference>
<dbReference type="GO" id="GO:0005524">
    <property type="term" value="F:ATP binding"/>
    <property type="evidence" value="ECO:0007669"/>
    <property type="project" value="UniProtKB-KW"/>
</dbReference>
<keyword evidence="2" id="KW-0547">Nucleotide-binding</keyword>
<dbReference type="GO" id="GO:0005886">
    <property type="term" value="C:plasma membrane"/>
    <property type="evidence" value="ECO:0007669"/>
    <property type="project" value="TreeGrafter"/>
</dbReference>
<comment type="caution">
    <text evidence="5">The sequence shown here is derived from an EMBL/GenBank/DDBJ whole genome shotgun (WGS) entry which is preliminary data.</text>
</comment>
<accession>A0A2G6KBB4</accession>
<dbReference type="Gene3D" id="3.40.50.300">
    <property type="entry name" value="P-loop containing nucleotide triphosphate hydrolases"/>
    <property type="match status" value="1"/>
</dbReference>
<name>A0A2G6KBB4_9BACT</name>
<sequence length="605" mass="67983">MMAAKTFDTEFICSVLQEHDLLTEEQVQEIIVQGDKHRRLLQAKLLKDSKNGTNQQSSKNPTVENITIIDIISSMHLRLPTGEHDVLTEDLIMKTLATYWKLPFMRLDPLKLNLEIVTSKISEPFAIKHLIVPINVDEERDLLTIAVVNPWDIEALDTVRKVSGLKVKPVISTRTDILKIIKEFHGFRTSVKAAEKDLTSRIDLGNLEQYTDVNIRYTDKHIVNAVNLLFNYAFEQRASDIHIEPKRTYSQIRFRIDGLLHNIHRMPKSVNAAITSRIKMLARMDIAEKRRPQDGRVKTRFQGRDIELRVSTMPVAYDEKIVIRILDRGTLVQSIESLGFTSEEAARYMSFVSKNNGIVLITGPTGSGKTTTLYSTLDKLSTDQINVMTIEDPIEMLNENLNQIAVRPNVGLTFGTALRNIVRQDPDVIMVGEIRDNETVENAIHAALTGHLVFSTLHTNDAPSAIARLVDMGAEPFLVESTLIASIAQRLVRKVCNVCGEPYTPTERELASLKISETEGKGMSLKKGQGCTKCRGTGYYGRNAIFEIMAVTPKIRKLIHHSAGAQDIQQQATKEGMRTLRQSAIQKMKDGITTIEEVIRVTGSH</sequence>
<protein>
    <submittedName>
        <fullName evidence="5">Type II secretion system protein E</fullName>
    </submittedName>
</protein>
<dbReference type="FunFam" id="3.40.50.300:FF:000398">
    <property type="entry name" value="Type IV pilus assembly ATPase PilB"/>
    <property type="match status" value="1"/>
</dbReference>
<dbReference type="SUPFAM" id="SSF52540">
    <property type="entry name" value="P-loop containing nucleoside triphosphate hydrolases"/>
    <property type="match status" value="1"/>
</dbReference>
<evidence type="ECO:0000256" key="1">
    <source>
        <dbReference type="ARBA" id="ARBA00006611"/>
    </source>
</evidence>
<keyword evidence="3" id="KW-0067">ATP-binding</keyword>
<dbReference type="PANTHER" id="PTHR30258:SF13">
    <property type="entry name" value="SECRETION PATHWAY ATPASE-RELATED"/>
    <property type="match status" value="1"/>
</dbReference>
<dbReference type="PROSITE" id="PS00662">
    <property type="entry name" value="T2SP_E"/>
    <property type="match status" value="1"/>
</dbReference>
<organism evidence="5 6">
    <name type="scientific">candidate division KSB3 bacterium</name>
    <dbReference type="NCBI Taxonomy" id="2044937"/>
    <lineage>
        <taxon>Bacteria</taxon>
        <taxon>candidate division KSB3</taxon>
    </lineage>
</organism>
<dbReference type="Proteomes" id="UP000230821">
    <property type="component" value="Unassembled WGS sequence"/>
</dbReference>
<dbReference type="Pfam" id="PF00437">
    <property type="entry name" value="T2SSE"/>
    <property type="match status" value="1"/>
</dbReference>
<evidence type="ECO:0000259" key="4">
    <source>
        <dbReference type="PROSITE" id="PS00662"/>
    </source>
</evidence>
<dbReference type="AlphaFoldDB" id="A0A2G6KBB4"/>
<dbReference type="EMBL" id="PDSK01000105">
    <property type="protein sequence ID" value="PIE32968.1"/>
    <property type="molecule type" value="Genomic_DNA"/>
</dbReference>
<evidence type="ECO:0000313" key="6">
    <source>
        <dbReference type="Proteomes" id="UP000230821"/>
    </source>
</evidence>
<dbReference type="InterPro" id="IPR027417">
    <property type="entry name" value="P-loop_NTPase"/>
</dbReference>
<dbReference type="SUPFAM" id="SSF160246">
    <property type="entry name" value="EspE N-terminal domain-like"/>
    <property type="match status" value="1"/>
</dbReference>
<dbReference type="PANTHER" id="PTHR30258">
    <property type="entry name" value="TYPE II SECRETION SYSTEM PROTEIN GSPE-RELATED"/>
    <property type="match status" value="1"/>
</dbReference>
<comment type="similarity">
    <text evidence="1">Belongs to the GSP E family.</text>
</comment>
<dbReference type="InterPro" id="IPR037257">
    <property type="entry name" value="T2SS_E_N_sf"/>
</dbReference>
<evidence type="ECO:0000256" key="2">
    <source>
        <dbReference type="ARBA" id="ARBA00022741"/>
    </source>
</evidence>
<feature type="domain" description="Bacterial type II secretion system protein E" evidence="4">
    <location>
        <begin position="422"/>
        <end position="436"/>
    </location>
</feature>
<reference evidence="5 6" key="1">
    <citation type="submission" date="2017-10" db="EMBL/GenBank/DDBJ databases">
        <title>Novel microbial diversity and functional potential in the marine mammal oral microbiome.</title>
        <authorList>
            <person name="Dudek N.K."/>
            <person name="Sun C.L."/>
            <person name="Burstein D."/>
            <person name="Kantor R.S."/>
            <person name="Aliaga Goltsman D.S."/>
            <person name="Bik E.M."/>
            <person name="Thomas B.C."/>
            <person name="Banfield J.F."/>
            <person name="Relman D.A."/>
        </authorList>
    </citation>
    <scope>NUCLEOTIDE SEQUENCE [LARGE SCALE GENOMIC DNA]</scope>
    <source>
        <strain evidence="5">DOLJORAL78_47_16</strain>
    </source>
</reference>
<dbReference type="Pfam" id="PF05157">
    <property type="entry name" value="MshEN"/>
    <property type="match status" value="1"/>
</dbReference>
<dbReference type="GO" id="GO:0016887">
    <property type="term" value="F:ATP hydrolysis activity"/>
    <property type="evidence" value="ECO:0007669"/>
    <property type="project" value="TreeGrafter"/>
</dbReference>
<proteinExistence type="inferred from homology"/>
<dbReference type="InterPro" id="IPR001482">
    <property type="entry name" value="T2SS/T4SS_dom"/>
</dbReference>
<gene>
    <name evidence="5" type="ORF">CSA56_13635</name>
</gene>